<keyword evidence="2" id="KW-1185">Reference proteome</keyword>
<organism evidence="1 2">
    <name type="scientific">Prunus dulcis</name>
    <name type="common">Almond</name>
    <name type="synonym">Amygdalus dulcis</name>
    <dbReference type="NCBI Taxonomy" id="3755"/>
    <lineage>
        <taxon>Eukaryota</taxon>
        <taxon>Viridiplantae</taxon>
        <taxon>Streptophyta</taxon>
        <taxon>Embryophyta</taxon>
        <taxon>Tracheophyta</taxon>
        <taxon>Spermatophyta</taxon>
        <taxon>Magnoliopsida</taxon>
        <taxon>eudicotyledons</taxon>
        <taxon>Gunneridae</taxon>
        <taxon>Pentapetalae</taxon>
        <taxon>rosids</taxon>
        <taxon>fabids</taxon>
        <taxon>Rosales</taxon>
        <taxon>Rosaceae</taxon>
        <taxon>Amygdaloideae</taxon>
        <taxon>Amygdaleae</taxon>
        <taxon>Prunus</taxon>
    </lineage>
</organism>
<dbReference type="PANTHER" id="PTHR11439">
    <property type="entry name" value="GAG-POL-RELATED RETROTRANSPOSON"/>
    <property type="match status" value="1"/>
</dbReference>
<proteinExistence type="predicted"/>
<protein>
    <recommendedName>
        <fullName evidence="3">Transposable element protein</fullName>
    </recommendedName>
</protein>
<comment type="caution">
    <text evidence="1">The sequence shown here is derived from an EMBL/GenBank/DDBJ whole genome shotgun (WGS) entry which is preliminary data.</text>
</comment>
<dbReference type="EMBL" id="JAJFAZ020000004">
    <property type="protein sequence ID" value="KAI5334672.1"/>
    <property type="molecule type" value="Genomic_DNA"/>
</dbReference>
<evidence type="ECO:0000313" key="1">
    <source>
        <dbReference type="EMBL" id="KAI5334672.1"/>
    </source>
</evidence>
<dbReference type="CDD" id="cd09272">
    <property type="entry name" value="RNase_HI_RT_Ty1"/>
    <property type="match status" value="1"/>
</dbReference>
<evidence type="ECO:0008006" key="3">
    <source>
        <dbReference type="Google" id="ProtNLM"/>
    </source>
</evidence>
<gene>
    <name evidence="1" type="ORF">L3X38_024805</name>
</gene>
<dbReference type="AlphaFoldDB" id="A0AAD4Z5S6"/>
<evidence type="ECO:0000313" key="2">
    <source>
        <dbReference type="Proteomes" id="UP001054821"/>
    </source>
</evidence>
<name>A0AAD4Z5S6_PRUDU</name>
<reference evidence="1 2" key="1">
    <citation type="journal article" date="2022" name="G3 (Bethesda)">
        <title>Whole-genome sequence and methylome profiling of the almond [Prunus dulcis (Mill.) D.A. Webb] cultivar 'Nonpareil'.</title>
        <authorList>
            <person name="D'Amico-Willman K.M."/>
            <person name="Ouma W.Z."/>
            <person name="Meulia T."/>
            <person name="Sideli G.M."/>
            <person name="Gradziel T.M."/>
            <person name="Fresnedo-Ramirez J."/>
        </authorList>
    </citation>
    <scope>NUCLEOTIDE SEQUENCE [LARGE SCALE GENOMIC DNA]</scope>
    <source>
        <strain evidence="1">Clone GOH B32 T37-40</strain>
    </source>
</reference>
<dbReference type="Proteomes" id="UP001054821">
    <property type="component" value="Chromosome 4"/>
</dbReference>
<accession>A0AAD4Z5S6</accession>
<dbReference type="PANTHER" id="PTHR11439:SF517">
    <property type="entry name" value="CYSTEINE-RICH RLK (RECEPTOR-LIKE PROTEIN KINASE) 8"/>
    <property type="match status" value="1"/>
</dbReference>
<sequence>MQLHEHNNHECEIPTSPYDTFRLRNPLHLMNQKGYYLKGTTDYGLFYKKGLKGDFLLGYSDSDYAGDFDDRKSTSGYVFMYGSVAVAWSSKKQLVVTLSTTEAEFIAVASCACQAIWLRRLLNELHCSQYESTLIYCDNSLAIKLSKIQVMHGRSKHIDVSLSARAH</sequence>